<reference evidence="2" key="1">
    <citation type="submission" date="2022-11" db="UniProtKB">
        <authorList>
            <consortium name="WormBaseParasite"/>
        </authorList>
    </citation>
    <scope>IDENTIFICATION</scope>
</reference>
<evidence type="ECO:0000313" key="2">
    <source>
        <dbReference type="WBParaSite" id="ES5_v2.g14854.t1"/>
    </source>
</evidence>
<name>A0AC34FCL8_9BILA</name>
<protein>
    <submittedName>
        <fullName evidence="2">Uncharacterized protein</fullName>
    </submittedName>
</protein>
<sequence length="223" mass="25415">MEPPEAKKPRKDSSSSRNQALKEKIEARKALFQRFKNDEIDTIIKEIKAKKVFLRSKKSNVKVFFEEELEKFWQYETFFTMLASEMLAEPSKCNEKSFEALHEVMKLLTSGCVSSSISVKSTPTELFSNRNKNVSVPKLFTQILETGGDRMSTKTRILLFDYISGLCTRKEGVIALSAFSAFVDQIAICIESSNKEIRTAALSMVILVSNKKYFLKVSFAILY</sequence>
<dbReference type="Proteomes" id="UP000887579">
    <property type="component" value="Unplaced"/>
</dbReference>
<dbReference type="WBParaSite" id="ES5_v2.g14854.t1">
    <property type="protein sequence ID" value="ES5_v2.g14854.t1"/>
    <property type="gene ID" value="ES5_v2.g14854"/>
</dbReference>
<organism evidence="1 2">
    <name type="scientific">Panagrolaimus sp. ES5</name>
    <dbReference type="NCBI Taxonomy" id="591445"/>
    <lineage>
        <taxon>Eukaryota</taxon>
        <taxon>Metazoa</taxon>
        <taxon>Ecdysozoa</taxon>
        <taxon>Nematoda</taxon>
        <taxon>Chromadorea</taxon>
        <taxon>Rhabditida</taxon>
        <taxon>Tylenchina</taxon>
        <taxon>Panagrolaimomorpha</taxon>
        <taxon>Panagrolaimoidea</taxon>
        <taxon>Panagrolaimidae</taxon>
        <taxon>Panagrolaimus</taxon>
    </lineage>
</organism>
<evidence type="ECO:0000313" key="1">
    <source>
        <dbReference type="Proteomes" id="UP000887579"/>
    </source>
</evidence>
<proteinExistence type="predicted"/>
<accession>A0AC34FCL8</accession>